<dbReference type="EMBL" id="SLWS01000028">
    <property type="protein sequence ID" value="TCO43754.1"/>
    <property type="molecule type" value="Genomic_DNA"/>
</dbReference>
<evidence type="ECO:0000313" key="1">
    <source>
        <dbReference type="EMBL" id="TCO43754.1"/>
    </source>
</evidence>
<protein>
    <recommendedName>
        <fullName evidence="3">MarR family protein</fullName>
    </recommendedName>
</protein>
<gene>
    <name evidence="1" type="ORF">EV192_12817</name>
</gene>
<organism evidence="1 2">
    <name type="scientific">Actinocrispum wychmicini</name>
    <dbReference type="NCBI Taxonomy" id="1213861"/>
    <lineage>
        <taxon>Bacteria</taxon>
        <taxon>Bacillati</taxon>
        <taxon>Actinomycetota</taxon>
        <taxon>Actinomycetes</taxon>
        <taxon>Pseudonocardiales</taxon>
        <taxon>Pseudonocardiaceae</taxon>
        <taxon>Actinocrispum</taxon>
    </lineage>
</organism>
<evidence type="ECO:0000313" key="2">
    <source>
        <dbReference type="Proteomes" id="UP000295680"/>
    </source>
</evidence>
<sequence length="122" mass="13578">MDMQNTSAASTYDKTGHVLLLMLQEVGRAVTVPYVALRLNIAHEEVVQILSSFVTHQLVNTEVVEGQLKPGAKRAIRERLYRFTADGACQARALLRARRLVVAFANYARSHKLNLDVLDASD</sequence>
<dbReference type="RefSeq" id="WP_132126525.1">
    <property type="nucleotide sequence ID" value="NZ_SLWS01000028.1"/>
</dbReference>
<dbReference type="Proteomes" id="UP000295680">
    <property type="component" value="Unassembled WGS sequence"/>
</dbReference>
<dbReference type="AlphaFoldDB" id="A0A4R2IG96"/>
<evidence type="ECO:0008006" key="3">
    <source>
        <dbReference type="Google" id="ProtNLM"/>
    </source>
</evidence>
<name>A0A4R2IG96_9PSEU</name>
<reference evidence="1 2" key="1">
    <citation type="submission" date="2019-03" db="EMBL/GenBank/DDBJ databases">
        <title>Genomic Encyclopedia of Type Strains, Phase IV (KMG-IV): sequencing the most valuable type-strain genomes for metagenomic binning, comparative biology and taxonomic classification.</title>
        <authorList>
            <person name="Goeker M."/>
        </authorList>
    </citation>
    <scope>NUCLEOTIDE SEQUENCE [LARGE SCALE GENOMIC DNA]</scope>
    <source>
        <strain evidence="1 2">DSM 45934</strain>
    </source>
</reference>
<proteinExistence type="predicted"/>
<keyword evidence="2" id="KW-1185">Reference proteome</keyword>
<accession>A0A4R2IG96</accession>
<comment type="caution">
    <text evidence="1">The sequence shown here is derived from an EMBL/GenBank/DDBJ whole genome shotgun (WGS) entry which is preliminary data.</text>
</comment>